<reference evidence="3" key="1">
    <citation type="submission" date="2016-10" db="EMBL/GenBank/DDBJ databases">
        <authorList>
            <person name="Jeantristanb JTB J.-T."/>
            <person name="Ricardo R."/>
        </authorList>
    </citation>
    <scope>NUCLEOTIDE SEQUENCE [LARGE SCALE GENOMIC DNA]</scope>
</reference>
<protein>
    <submittedName>
        <fullName evidence="2">BZ3500_MvSof-1268-A1-R1_Chr5-1g07651 protein</fullName>
    </submittedName>
</protein>
<evidence type="ECO:0000313" key="2">
    <source>
        <dbReference type="EMBL" id="SCZ91754.1"/>
    </source>
</evidence>
<proteinExistence type="predicted"/>
<evidence type="ECO:0000313" key="3">
    <source>
        <dbReference type="Proteomes" id="UP000249723"/>
    </source>
</evidence>
<dbReference type="Proteomes" id="UP000249723">
    <property type="component" value="Unassembled WGS sequence"/>
</dbReference>
<organism evidence="2 3">
    <name type="scientific">Microbotryum saponariae</name>
    <dbReference type="NCBI Taxonomy" id="289078"/>
    <lineage>
        <taxon>Eukaryota</taxon>
        <taxon>Fungi</taxon>
        <taxon>Dikarya</taxon>
        <taxon>Basidiomycota</taxon>
        <taxon>Pucciniomycotina</taxon>
        <taxon>Microbotryomycetes</taxon>
        <taxon>Microbotryales</taxon>
        <taxon>Microbotryaceae</taxon>
        <taxon>Microbotryum</taxon>
    </lineage>
</organism>
<dbReference type="EMBL" id="FMWP01000016">
    <property type="protein sequence ID" value="SCZ91754.1"/>
    <property type="molecule type" value="Genomic_DNA"/>
</dbReference>
<dbReference type="AlphaFoldDB" id="A0A2X0ND52"/>
<gene>
    <name evidence="2" type="ORF">BZ3500_MVSOF-1268-A1-R1_CHR5-1G07651</name>
</gene>
<evidence type="ECO:0000256" key="1">
    <source>
        <dbReference type="SAM" id="MobiDB-lite"/>
    </source>
</evidence>
<accession>A0A2X0ND52</accession>
<feature type="region of interest" description="Disordered" evidence="1">
    <location>
        <begin position="25"/>
        <end position="50"/>
    </location>
</feature>
<sequence>MCTVSQPVHILPLPLFAASAPACSTHARAPPPHTPEICQSTSPVLTDPLPPPRHRQLAITALIFHRPSRASPMHDARRSQPALVATDSLAHQHSTMVDKFPLVSAVQHSPSQSLDGPLGVRSCFAMRPSSLT</sequence>
<keyword evidence="3" id="KW-1185">Reference proteome</keyword>
<name>A0A2X0ND52_9BASI</name>